<feature type="region of interest" description="Disordered" evidence="6">
    <location>
        <begin position="378"/>
        <end position="415"/>
    </location>
</feature>
<evidence type="ECO:0000259" key="8">
    <source>
        <dbReference type="PROSITE" id="PS50878"/>
    </source>
</evidence>
<evidence type="ECO:0000259" key="9">
    <source>
        <dbReference type="PROSITE" id="PS50994"/>
    </source>
</evidence>
<evidence type="ECO:0000259" key="7">
    <source>
        <dbReference type="PROSITE" id="PS50013"/>
    </source>
</evidence>
<dbReference type="CDD" id="cd01647">
    <property type="entry name" value="RT_LTR"/>
    <property type="match status" value="1"/>
</dbReference>
<dbReference type="OrthoDB" id="2287420at2759"/>
<dbReference type="PROSITE" id="PS50013">
    <property type="entry name" value="CHROMO_2"/>
    <property type="match status" value="1"/>
</dbReference>
<sequence>MRNINSSQSRGEATSEMDLDSSSPLSSATGLESPLLLSSLGISEDGPLPTTGHGVNNSPLPTGHGVNIGPLPTGHGVNIGPLPAGHGDHLSNGTQVSGENVILTRNEQLAMLEKINNLKKQLYLEAKEAMVNPDNSQAATKASFNFRQVEAMQKYYDFLFADISGKADSSVPSDTPYFQWKGHKFMSKKYVFRNVDTCLTQFENVLESRSMDVETHWKRIIKARMSTGMANWAKEVLKSNSLLTWGQFKVLLKAKYSGSEAEERKAAVSMLKNLKLSAFQSIEAYLETFNNLKEQAGATEDTLLVDYLLKGLDHEMYTQVSLLISASRDQDKNTIDAAISYLRSVYDLYERDPHFKQEKQRKLDEMKEQVLRQVLAVSGGKKPRYHESGHHQGKMRPASGKSFQPGPYPSSNRTVERKCYDCGFTPFTMAHKAECTGGKRRKHKSKDIVPKPAVKKQQHITSTTNDTDDSDSDNEESNQSFAALGIQENKVGSADSDMDTDCKLDFSKMPVNSNLNANTPLYLPVILEYNDTCVRTWFLLDTGCTFSAISPSLAKHLNIILINKKGFIKLAQNNSVVERKGCTKDKIAITYGGKVNYAHFEVFDLFDDLHCVIGMDLLATIGITIGNIATDWSDEIGYEIPEIDPNPYKPNETPFGTMGERTNMLKQLEPFLDANRNISPRAYCTIPDSEIILPIRTDIEPNTNRRQFPIAEALRPIVQKQVEKWRDNGIIRPAKPGTPHNSPIFPVRKKNAQGKYTGDYRVVIDCRLINAALDITKIDRFPLPLISDLHKKMSKHSLYTVVDLSDCFHSFKIHSQSRAYLTFTDMNGFTWSFAHCPFGITMISSVCQRILSILFADLKDQVTNFIDDVTIHTENDLQKHTDVVKLVLDRLTKTNLRVNTAKMHFAQKSVFILGFCMSQKGLAVDPRKVSNILDWSPNVENTRELSSRLGLINFFRSHLPNLSTLTAPLDKLRNVPNIKAVWTQDHSNIMYQLQQLLVNAPVLSTPNLKYDMCLATDSSAFGIGAALYQVIHNKVYYIGFVARRLAPSETRWGSSKRELAAVAYAFQRFHQWLYGRRFHLFVDNTGILYLHSKEKINRMIENFYETIYEMDFDITYCMGMKNILADQLSRIFWPNSLVKGSDKHKNVISNRKKMINNQKSNRDITHLLVDSNSQEKSCKDMVQRSDETRFTGESNNNEKIANELRDNSHFVDSNNDEKSFKVHKKLNDKETVNREKGQKRKYVNESESKSKQKKLMTFSGLTTNTLKLRKTKVKEVQKKTNRHTSRKIIDSAWTEKDTSDTLIPKQMEITKISIEMDNDVQNNANAIKNEKKQTNAAHDEMYNLMSKLDAEISDINTQNDLDIHSNILDISSIISQNNSDNNLYMCVSHLNVYQVPKDDEEKQNILQKSHDLGHFGIHAMETVIHQDLNYHWKGLREDITKYIRRCHKCQQFNLAKHVYHPPKQEAPEGIMDHVVFDLGSFDCTTPRGNNYLLVVLDLFSRFIILRAIPDKTAVTVAKELVSIFSLFGYPRIVGHDNGREFNSVLLETILKHAGVENRASLPFTPQGNACCEAAVKSAKTVIMKMLQGRKEDWDLYVNGTALCLNIHRTRLHGMRPFTVMFHREPNEFKDYSDLKPVFPDKDIDVEAFKKKLDMIDRIIVPAIRDQILQTQKKDSTYFRKRHKILENPYPIGATVMIKNIENKKNKTDPNYEGPFYVHGYTRNGSYILVDRTNTFLARDVPTQQIKLISGDNIDKEANKAAYEVEAILKHRGSAPNYEYLTRWKGYSTDYDTWEPADMFDSIEPIKLYWARLGANDLTTTSKPPPKSVNTRRIPTRQDKSKNRRARMQSSGP</sequence>
<dbReference type="InterPro" id="IPR021109">
    <property type="entry name" value="Peptidase_aspartic_dom_sf"/>
</dbReference>
<dbReference type="SUPFAM" id="SSF53098">
    <property type="entry name" value="Ribonuclease H-like"/>
    <property type="match status" value="1"/>
</dbReference>
<dbReference type="SUPFAM" id="SSF54160">
    <property type="entry name" value="Chromo domain-like"/>
    <property type="match status" value="1"/>
</dbReference>
<accession>A0A0B7NHW8</accession>
<keyword evidence="1" id="KW-0808">Transferase</keyword>
<name>A0A0B7NHW8_9FUNG</name>
<dbReference type="InterPro" id="IPR016197">
    <property type="entry name" value="Chromo-like_dom_sf"/>
</dbReference>
<feature type="compositionally biased region" description="Acidic residues" evidence="6">
    <location>
        <begin position="466"/>
        <end position="476"/>
    </location>
</feature>
<feature type="region of interest" description="Disordered" evidence="6">
    <location>
        <begin position="435"/>
        <end position="478"/>
    </location>
</feature>
<dbReference type="GO" id="GO:0015074">
    <property type="term" value="P:DNA integration"/>
    <property type="evidence" value="ECO:0007669"/>
    <property type="project" value="InterPro"/>
</dbReference>
<dbReference type="Gene3D" id="2.40.50.40">
    <property type="match status" value="1"/>
</dbReference>
<feature type="region of interest" description="Disordered" evidence="6">
    <location>
        <begin position="1229"/>
        <end position="1248"/>
    </location>
</feature>
<evidence type="ECO:0000256" key="5">
    <source>
        <dbReference type="ARBA" id="ARBA00023268"/>
    </source>
</evidence>
<feature type="domain" description="Reverse transcriptase" evidence="8">
    <location>
        <begin position="728"/>
        <end position="917"/>
    </location>
</feature>
<evidence type="ECO:0000256" key="3">
    <source>
        <dbReference type="ARBA" id="ARBA00022722"/>
    </source>
</evidence>
<dbReference type="CDD" id="cd00303">
    <property type="entry name" value="retropepsin_like"/>
    <property type="match status" value="1"/>
</dbReference>
<dbReference type="Gene3D" id="1.10.340.70">
    <property type="match status" value="1"/>
</dbReference>
<dbReference type="Gene3D" id="3.30.70.270">
    <property type="match status" value="2"/>
</dbReference>
<dbReference type="InterPro" id="IPR000477">
    <property type="entry name" value="RT_dom"/>
</dbReference>
<dbReference type="Pfam" id="PF00078">
    <property type="entry name" value="RVT_1"/>
    <property type="match status" value="1"/>
</dbReference>
<dbReference type="InterPro" id="IPR001584">
    <property type="entry name" value="Integrase_cat-core"/>
</dbReference>
<evidence type="ECO:0000256" key="4">
    <source>
        <dbReference type="ARBA" id="ARBA00022759"/>
    </source>
</evidence>
<dbReference type="PANTHER" id="PTHR37984:SF5">
    <property type="entry name" value="PROTEIN NYNRIN-LIKE"/>
    <property type="match status" value="1"/>
</dbReference>
<reference evidence="10 11" key="1">
    <citation type="submission" date="2014-09" db="EMBL/GenBank/DDBJ databases">
        <authorList>
            <person name="Ellenberger Sabrina"/>
        </authorList>
    </citation>
    <scope>NUCLEOTIDE SEQUENCE [LARGE SCALE GENOMIC DNA]</scope>
    <source>
        <strain evidence="10 11">CBS 412.66</strain>
    </source>
</reference>
<keyword evidence="4" id="KW-0378">Hydrolase</keyword>
<evidence type="ECO:0008006" key="12">
    <source>
        <dbReference type="Google" id="ProtNLM"/>
    </source>
</evidence>
<keyword evidence="5" id="KW-0511">Multifunctional enzyme</keyword>
<dbReference type="GO" id="GO:0016779">
    <property type="term" value="F:nucleotidyltransferase activity"/>
    <property type="evidence" value="ECO:0007669"/>
    <property type="project" value="UniProtKB-KW"/>
</dbReference>
<dbReference type="Pfam" id="PF00665">
    <property type="entry name" value="rve"/>
    <property type="match status" value="1"/>
</dbReference>
<dbReference type="InterPro" id="IPR050951">
    <property type="entry name" value="Retrovirus_Pol_polyprotein"/>
</dbReference>
<dbReference type="InterPro" id="IPR036397">
    <property type="entry name" value="RNaseH_sf"/>
</dbReference>
<dbReference type="InterPro" id="IPR000953">
    <property type="entry name" value="Chromo/chromo_shadow_dom"/>
</dbReference>
<dbReference type="Gene3D" id="2.40.70.10">
    <property type="entry name" value="Acid Proteases"/>
    <property type="match status" value="1"/>
</dbReference>
<gene>
    <name evidence="10" type="primary">PARPA_08699.1 scaffold 33736</name>
</gene>
<feature type="domain" description="Integrase catalytic" evidence="9">
    <location>
        <begin position="1463"/>
        <end position="1624"/>
    </location>
</feature>
<feature type="compositionally biased region" description="Low complexity" evidence="6">
    <location>
        <begin position="30"/>
        <end position="44"/>
    </location>
</feature>
<dbReference type="InterPro" id="IPR041577">
    <property type="entry name" value="RT_RNaseH_2"/>
</dbReference>
<dbReference type="InterPro" id="IPR023780">
    <property type="entry name" value="Chromo_domain"/>
</dbReference>
<feature type="region of interest" description="Disordered" evidence="6">
    <location>
        <begin position="1818"/>
        <end position="1852"/>
    </location>
</feature>
<dbReference type="SMART" id="SM00298">
    <property type="entry name" value="CHROMO"/>
    <property type="match status" value="1"/>
</dbReference>
<dbReference type="GO" id="GO:0003676">
    <property type="term" value="F:nucleic acid binding"/>
    <property type="evidence" value="ECO:0007669"/>
    <property type="project" value="InterPro"/>
</dbReference>
<dbReference type="Gene3D" id="3.10.10.10">
    <property type="entry name" value="HIV Type 1 Reverse Transcriptase, subunit A, domain 1"/>
    <property type="match status" value="1"/>
</dbReference>
<keyword evidence="2" id="KW-0548">Nucleotidyltransferase</keyword>
<feature type="compositionally biased region" description="Polar residues" evidence="6">
    <location>
        <begin position="1818"/>
        <end position="1832"/>
    </location>
</feature>
<dbReference type="Proteomes" id="UP000054107">
    <property type="component" value="Unassembled WGS sequence"/>
</dbReference>
<evidence type="ECO:0000313" key="10">
    <source>
        <dbReference type="EMBL" id="CEP14516.1"/>
    </source>
</evidence>
<dbReference type="PANTHER" id="PTHR37984">
    <property type="entry name" value="PROTEIN CBG26694"/>
    <property type="match status" value="1"/>
</dbReference>
<dbReference type="PROSITE" id="PS50994">
    <property type="entry name" value="INTEGRASE"/>
    <property type="match status" value="1"/>
</dbReference>
<dbReference type="InterPro" id="IPR043128">
    <property type="entry name" value="Rev_trsase/Diguanyl_cyclase"/>
</dbReference>
<dbReference type="Pfam" id="PF00385">
    <property type="entry name" value="Chromo"/>
    <property type="match status" value="1"/>
</dbReference>
<evidence type="ECO:0000256" key="6">
    <source>
        <dbReference type="SAM" id="MobiDB-lite"/>
    </source>
</evidence>
<dbReference type="STRING" id="35722.A0A0B7NHW8"/>
<feature type="domain" description="Chromo" evidence="7">
    <location>
        <begin position="1762"/>
        <end position="1811"/>
    </location>
</feature>
<proteinExistence type="predicted"/>
<keyword evidence="3" id="KW-0540">Nuclease</keyword>
<dbReference type="EMBL" id="LN731291">
    <property type="protein sequence ID" value="CEP14516.1"/>
    <property type="molecule type" value="Genomic_DNA"/>
</dbReference>
<dbReference type="InterPro" id="IPR012337">
    <property type="entry name" value="RNaseH-like_sf"/>
</dbReference>
<evidence type="ECO:0000256" key="2">
    <source>
        <dbReference type="ARBA" id="ARBA00022695"/>
    </source>
</evidence>
<feature type="compositionally biased region" description="Polar residues" evidence="6">
    <location>
        <begin position="20"/>
        <end position="29"/>
    </location>
</feature>
<feature type="region of interest" description="Disordered" evidence="6">
    <location>
        <begin position="1"/>
        <end position="93"/>
    </location>
</feature>
<keyword evidence="4" id="KW-0255">Endonuclease</keyword>
<dbReference type="CDD" id="cd00024">
    <property type="entry name" value="CD_CSD"/>
    <property type="match status" value="1"/>
</dbReference>
<dbReference type="InterPro" id="IPR041588">
    <property type="entry name" value="Integrase_H2C2"/>
</dbReference>
<evidence type="ECO:0000313" key="11">
    <source>
        <dbReference type="Proteomes" id="UP000054107"/>
    </source>
</evidence>
<feature type="compositionally biased region" description="Polar residues" evidence="6">
    <location>
        <begin position="1"/>
        <end position="12"/>
    </location>
</feature>
<dbReference type="CDD" id="cd09274">
    <property type="entry name" value="RNase_HI_RT_Ty3"/>
    <property type="match status" value="1"/>
</dbReference>
<organism evidence="10 11">
    <name type="scientific">Parasitella parasitica</name>
    <dbReference type="NCBI Taxonomy" id="35722"/>
    <lineage>
        <taxon>Eukaryota</taxon>
        <taxon>Fungi</taxon>
        <taxon>Fungi incertae sedis</taxon>
        <taxon>Mucoromycota</taxon>
        <taxon>Mucoromycotina</taxon>
        <taxon>Mucoromycetes</taxon>
        <taxon>Mucorales</taxon>
        <taxon>Mucorineae</taxon>
        <taxon>Mucoraceae</taxon>
        <taxon>Parasitella</taxon>
    </lineage>
</organism>
<dbReference type="PROSITE" id="PS50878">
    <property type="entry name" value="RT_POL"/>
    <property type="match status" value="1"/>
</dbReference>
<dbReference type="Pfam" id="PF17921">
    <property type="entry name" value="Integrase_H2C2"/>
    <property type="match status" value="1"/>
</dbReference>
<dbReference type="GO" id="GO:0004519">
    <property type="term" value="F:endonuclease activity"/>
    <property type="evidence" value="ECO:0007669"/>
    <property type="project" value="UniProtKB-KW"/>
</dbReference>
<evidence type="ECO:0000256" key="1">
    <source>
        <dbReference type="ARBA" id="ARBA00022679"/>
    </source>
</evidence>
<dbReference type="InterPro" id="IPR043502">
    <property type="entry name" value="DNA/RNA_pol_sf"/>
</dbReference>
<dbReference type="SUPFAM" id="SSF56672">
    <property type="entry name" value="DNA/RNA polymerases"/>
    <property type="match status" value="1"/>
</dbReference>
<protein>
    <recommendedName>
        <fullName evidence="12">Reverse transcriptase</fullName>
    </recommendedName>
</protein>
<dbReference type="GO" id="GO:0005634">
    <property type="term" value="C:nucleus"/>
    <property type="evidence" value="ECO:0007669"/>
    <property type="project" value="UniProtKB-ARBA"/>
</dbReference>
<keyword evidence="11" id="KW-1185">Reference proteome</keyword>
<dbReference type="Gene3D" id="3.30.420.10">
    <property type="entry name" value="Ribonuclease H-like superfamily/Ribonuclease H"/>
    <property type="match status" value="1"/>
</dbReference>
<dbReference type="Pfam" id="PF17919">
    <property type="entry name" value="RT_RNaseH_2"/>
    <property type="match status" value="1"/>
</dbReference>
<dbReference type="SUPFAM" id="SSF50630">
    <property type="entry name" value="Acid proteases"/>
    <property type="match status" value="1"/>
</dbReference>